<sequence length="518" mass="58727">MDRFNIFIFCCLTMIAYAKVEAQPQDPTQRANAPVFKKLHKGINIDTSLPSAGVWPKVQHDVAQFQAAANAGFTSVRVFMPFRSGTEETEQQIVDALANDLAIVICMWGNSAWAKNNIEVGAEQIAKKWGELARAWKKYPGDLVFEILNEPKGIGYKEEERYEEVMQLYNSAAQAIRNEDPARPILIGAPRSNDPEYLDPYVTEKHLTYAFDGGKGFYDDTNAGVAIHFYNPRHEDGVNFAMWIAPLPEDKKWKPIVLNKITTAVSWRDRIGVDIPIVTTEWGCWIFPGRPDAELTEWLRHHMSNFRKHDIGSMWYTGMQNNQRSYAIFDSELGWNQTVLDQLTGFTPTALPKTSQIINSEFHQPGLSWRLTSDKITEEYVYGSEAFSGNSMLKITVPQNAAGQLCQQTYGGNGEYIGAPGKTLLHLIKGQTYRISFMSASEGVKGRIRIMLKNANNMDLIYDSYEADNGWIHIGKEAKTHTRLYTHNAESEMDVRLEFDVGSKEQVLYLDKVELIRN</sequence>
<name>A0A381VCB8_9ZZZZ</name>
<dbReference type="InterPro" id="IPR008979">
    <property type="entry name" value="Galactose-bd-like_sf"/>
</dbReference>
<accession>A0A381VCB8</accession>
<dbReference type="SUPFAM" id="SSF49785">
    <property type="entry name" value="Galactose-binding domain-like"/>
    <property type="match status" value="1"/>
</dbReference>
<dbReference type="Gene3D" id="3.20.20.80">
    <property type="entry name" value="Glycosidases"/>
    <property type="match status" value="1"/>
</dbReference>
<dbReference type="EMBL" id="UINC01008394">
    <property type="protein sequence ID" value="SVA37784.1"/>
    <property type="molecule type" value="Genomic_DNA"/>
</dbReference>
<dbReference type="Gene3D" id="2.60.120.260">
    <property type="entry name" value="Galactose-binding domain-like"/>
    <property type="match status" value="1"/>
</dbReference>
<keyword evidence="2" id="KW-0326">Glycosidase</keyword>
<dbReference type="GO" id="GO:0004553">
    <property type="term" value="F:hydrolase activity, hydrolyzing O-glycosyl compounds"/>
    <property type="evidence" value="ECO:0007669"/>
    <property type="project" value="InterPro"/>
</dbReference>
<organism evidence="4">
    <name type="scientific">marine metagenome</name>
    <dbReference type="NCBI Taxonomy" id="408172"/>
    <lineage>
        <taxon>unclassified sequences</taxon>
        <taxon>metagenomes</taxon>
        <taxon>ecological metagenomes</taxon>
    </lineage>
</organism>
<dbReference type="SUPFAM" id="SSF51445">
    <property type="entry name" value="(Trans)glycosidases"/>
    <property type="match status" value="1"/>
</dbReference>
<evidence type="ECO:0000259" key="3">
    <source>
        <dbReference type="Pfam" id="PF00150"/>
    </source>
</evidence>
<evidence type="ECO:0000256" key="1">
    <source>
        <dbReference type="ARBA" id="ARBA00022801"/>
    </source>
</evidence>
<keyword evidence="1" id="KW-0378">Hydrolase</keyword>
<reference evidence="4" key="1">
    <citation type="submission" date="2018-05" db="EMBL/GenBank/DDBJ databases">
        <authorList>
            <person name="Lanie J.A."/>
            <person name="Ng W.-L."/>
            <person name="Kazmierczak K.M."/>
            <person name="Andrzejewski T.M."/>
            <person name="Davidsen T.M."/>
            <person name="Wayne K.J."/>
            <person name="Tettelin H."/>
            <person name="Glass J.I."/>
            <person name="Rusch D."/>
            <person name="Podicherti R."/>
            <person name="Tsui H.-C.T."/>
            <person name="Winkler M.E."/>
        </authorList>
    </citation>
    <scope>NUCLEOTIDE SEQUENCE</scope>
</reference>
<feature type="domain" description="Glycoside hydrolase family 5" evidence="3">
    <location>
        <begin position="63"/>
        <end position="316"/>
    </location>
</feature>
<protein>
    <recommendedName>
        <fullName evidence="3">Glycoside hydrolase family 5 domain-containing protein</fullName>
    </recommendedName>
</protein>
<dbReference type="AlphaFoldDB" id="A0A381VCB8"/>
<evidence type="ECO:0000313" key="4">
    <source>
        <dbReference type="EMBL" id="SVA37784.1"/>
    </source>
</evidence>
<dbReference type="Pfam" id="PF00150">
    <property type="entry name" value="Cellulase"/>
    <property type="match status" value="1"/>
</dbReference>
<dbReference type="InterPro" id="IPR017853">
    <property type="entry name" value="GH"/>
</dbReference>
<gene>
    <name evidence="4" type="ORF">METZ01_LOCUS90638</name>
</gene>
<proteinExistence type="predicted"/>
<evidence type="ECO:0000256" key="2">
    <source>
        <dbReference type="ARBA" id="ARBA00023295"/>
    </source>
</evidence>
<dbReference type="InterPro" id="IPR001547">
    <property type="entry name" value="Glyco_hydro_5"/>
</dbReference>
<dbReference type="GO" id="GO:0000272">
    <property type="term" value="P:polysaccharide catabolic process"/>
    <property type="evidence" value="ECO:0007669"/>
    <property type="project" value="InterPro"/>
</dbReference>